<dbReference type="Gene3D" id="3.40.50.1000">
    <property type="entry name" value="HAD superfamily/HAD-like"/>
    <property type="match status" value="1"/>
</dbReference>
<comment type="caution">
    <text evidence="1">The sequence shown here is derived from an EMBL/GenBank/DDBJ whole genome shotgun (WGS) entry which is preliminary data.</text>
</comment>
<dbReference type="PANTHER" id="PTHR43611">
    <property type="entry name" value="ALPHA-D-GLUCOSE 1-PHOSPHATE PHOSPHATASE"/>
    <property type="match status" value="1"/>
</dbReference>
<name>A0A7W7AC79_9SPHN</name>
<protein>
    <submittedName>
        <fullName evidence="1">2-haloacid dehalogenase</fullName>
        <ecNumber evidence="1">3.8.1.2</ecNumber>
    </submittedName>
</protein>
<organism evidence="1 2">
    <name type="scientific">Novosphingobium taihuense</name>
    <dbReference type="NCBI Taxonomy" id="260085"/>
    <lineage>
        <taxon>Bacteria</taxon>
        <taxon>Pseudomonadati</taxon>
        <taxon>Pseudomonadota</taxon>
        <taxon>Alphaproteobacteria</taxon>
        <taxon>Sphingomonadales</taxon>
        <taxon>Sphingomonadaceae</taxon>
        <taxon>Novosphingobium</taxon>
    </lineage>
</organism>
<dbReference type="SFLD" id="SFLDG01129">
    <property type="entry name" value="C1.5:_HAD__Beta-PGM__Phosphata"/>
    <property type="match status" value="1"/>
</dbReference>
<sequence length="202" mass="22448">MPVEAVVWDIGRVLVQFDLAGIYADAIPDPAERARFVSEVVTEDWHAQHDEGVSFADMVAARTAEFPQHADRIALYASNWLASLPGPVPGTHELIERLAAQRVPQYAITNFGIDSWALFRPTFPILDHMRDIVISAVERLVKPDPAIFHLAARRFGRAPETMLFIDDNAANIATARALGWHVHHFTGDPDVLAARLEALELL</sequence>
<dbReference type="PANTHER" id="PTHR43611:SF3">
    <property type="entry name" value="FLAVIN MONONUCLEOTIDE HYDROLASE 1, CHLOROPLATIC"/>
    <property type="match status" value="1"/>
</dbReference>
<dbReference type="InterPro" id="IPR036412">
    <property type="entry name" value="HAD-like_sf"/>
</dbReference>
<dbReference type="InterPro" id="IPR006439">
    <property type="entry name" value="HAD-SF_hydro_IA"/>
</dbReference>
<evidence type="ECO:0000313" key="2">
    <source>
        <dbReference type="Proteomes" id="UP000538566"/>
    </source>
</evidence>
<accession>A0A7W7AC79</accession>
<dbReference type="SFLD" id="SFLDS00003">
    <property type="entry name" value="Haloacid_Dehalogenase"/>
    <property type="match status" value="1"/>
</dbReference>
<keyword evidence="2" id="KW-1185">Reference proteome</keyword>
<gene>
    <name evidence="1" type="ORF">GGR37_002635</name>
</gene>
<keyword evidence="1" id="KW-0378">Hydrolase</keyword>
<evidence type="ECO:0000313" key="1">
    <source>
        <dbReference type="EMBL" id="MBB4614348.1"/>
    </source>
</evidence>
<dbReference type="OrthoDB" id="9807742at2"/>
<dbReference type="RefSeq" id="WP_144904980.1">
    <property type="nucleotide sequence ID" value="NZ_JACHOA010000005.1"/>
</dbReference>
<proteinExistence type="predicted"/>
<dbReference type="Pfam" id="PF00702">
    <property type="entry name" value="Hydrolase"/>
    <property type="match status" value="1"/>
</dbReference>
<dbReference type="AlphaFoldDB" id="A0A7W7AC79"/>
<dbReference type="SUPFAM" id="SSF56784">
    <property type="entry name" value="HAD-like"/>
    <property type="match status" value="1"/>
</dbReference>
<dbReference type="InterPro" id="IPR023214">
    <property type="entry name" value="HAD_sf"/>
</dbReference>
<dbReference type="Proteomes" id="UP000538566">
    <property type="component" value="Unassembled WGS sequence"/>
</dbReference>
<reference evidence="1 2" key="1">
    <citation type="submission" date="2020-08" db="EMBL/GenBank/DDBJ databases">
        <title>Genomic Encyclopedia of Type Strains, Phase IV (KMG-IV): sequencing the most valuable type-strain genomes for metagenomic binning, comparative biology and taxonomic classification.</title>
        <authorList>
            <person name="Goeker M."/>
        </authorList>
    </citation>
    <scope>NUCLEOTIDE SEQUENCE [LARGE SCALE GENOMIC DNA]</scope>
    <source>
        <strain evidence="1 2">DSM 17507</strain>
    </source>
</reference>
<dbReference type="GO" id="GO:0018784">
    <property type="term" value="F:(S)-2-haloacid dehalogenase activity"/>
    <property type="evidence" value="ECO:0007669"/>
    <property type="project" value="UniProtKB-EC"/>
</dbReference>
<dbReference type="EMBL" id="JACHOA010000005">
    <property type="protein sequence ID" value="MBB4614348.1"/>
    <property type="molecule type" value="Genomic_DNA"/>
</dbReference>
<dbReference type="NCBIfam" id="TIGR01509">
    <property type="entry name" value="HAD-SF-IA-v3"/>
    <property type="match status" value="1"/>
</dbReference>
<dbReference type="EC" id="3.8.1.2" evidence="1"/>